<evidence type="ECO:0000259" key="2">
    <source>
        <dbReference type="Pfam" id="PF19051"/>
    </source>
</evidence>
<dbReference type="EMBL" id="JASCXX010000012">
    <property type="protein sequence ID" value="MDI6449628.1"/>
    <property type="molecule type" value="Genomic_DNA"/>
</dbReference>
<dbReference type="RefSeq" id="WP_349245037.1">
    <property type="nucleotide sequence ID" value="NZ_JASCXX010000012.1"/>
</dbReference>
<evidence type="ECO:0000259" key="1">
    <source>
        <dbReference type="Pfam" id="PF01408"/>
    </source>
</evidence>
<dbReference type="InterPro" id="IPR050463">
    <property type="entry name" value="Gfo/Idh/MocA_oxidrdct_glycsds"/>
</dbReference>
<evidence type="ECO:0000313" key="4">
    <source>
        <dbReference type="Proteomes" id="UP001431776"/>
    </source>
</evidence>
<gene>
    <name evidence="3" type="ORF">QJ522_11285</name>
</gene>
<organism evidence="3 4">
    <name type="scientific">Anaerobaca lacustris</name>
    <dbReference type="NCBI Taxonomy" id="3044600"/>
    <lineage>
        <taxon>Bacteria</taxon>
        <taxon>Pseudomonadati</taxon>
        <taxon>Planctomycetota</taxon>
        <taxon>Phycisphaerae</taxon>
        <taxon>Sedimentisphaerales</taxon>
        <taxon>Anaerobacaceae</taxon>
        <taxon>Anaerobaca</taxon>
    </lineage>
</organism>
<protein>
    <submittedName>
        <fullName evidence="3">Gfo/Idh/MocA family oxidoreductase</fullName>
    </submittedName>
</protein>
<comment type="caution">
    <text evidence="3">The sequence shown here is derived from an EMBL/GenBank/DDBJ whole genome shotgun (WGS) entry which is preliminary data.</text>
</comment>
<dbReference type="AlphaFoldDB" id="A0AAW6U1C0"/>
<feature type="domain" description="Gfo/Idh/MocA-like oxidoreductase N-terminal" evidence="1">
    <location>
        <begin position="134"/>
        <end position="202"/>
    </location>
</feature>
<sequence length="508" mass="55869">MASDMNRRKFLGYAAASAGAVTIVPRHVLGGAGYVAPSEKITVANIGCGTQGLTEMFGMLTAPEVQVVAVCDPNKDSSDYVEWGKDSVRSTIAAGLGRPQWRKGAGRVPGGRDVGKEVVELYYSDKTPSGGYRGCASYADFRELLENAKDIDAVKVMTPDHLHAIVSIAAMKKGKHVVMHKPLANRVREARIVIETVRKTKVSTHFLAASAGDNVRTVAGWIADGAIGTLREIHNWSNRPVWPQYATIPTDRPPVPKGFDWDLWLGPSLPRPYHPHYTHAVFRGWYEFGGGAVADMGHYSLWPVFQEFDLDAPISVESTPSHVCTIDDGVSRKIHNDYAFPFACTIRFKFAAKGDRPAVDLFWHDGGMKPPTPSEAEEDNIELPAEGMMFVGDKGKVLAGFLCENPRIIPERKARAFEAARDTAASDARRRDRRARTAAWIEAFRTGKPSYGDFLLAGPISEAFNLGAVSLRLGGRRLLWDAANMKVTNVPEANKYLDRECRKGWELT</sequence>
<dbReference type="Pfam" id="PF19051">
    <property type="entry name" value="GFO_IDH_MocA_C2"/>
    <property type="match status" value="1"/>
</dbReference>
<dbReference type="Pfam" id="PF01408">
    <property type="entry name" value="GFO_IDH_MocA"/>
    <property type="match status" value="1"/>
</dbReference>
<proteinExistence type="predicted"/>
<accession>A0AAW6U1C0</accession>
<feature type="domain" description="Gfo/Idh/MocA-like oxidoreductase bacterial type C-terminal" evidence="2">
    <location>
        <begin position="252"/>
        <end position="339"/>
    </location>
</feature>
<name>A0AAW6U1C0_9BACT</name>
<dbReference type="PANTHER" id="PTHR43818">
    <property type="entry name" value="BCDNA.GH03377"/>
    <property type="match status" value="1"/>
</dbReference>
<evidence type="ECO:0000313" key="3">
    <source>
        <dbReference type="EMBL" id="MDI6449628.1"/>
    </source>
</evidence>
<dbReference type="Gene3D" id="3.40.50.720">
    <property type="entry name" value="NAD(P)-binding Rossmann-like Domain"/>
    <property type="match status" value="1"/>
</dbReference>
<dbReference type="PANTHER" id="PTHR43818:SF10">
    <property type="entry name" value="NADH-DEPENDENT DEHYDROGENASE-RELATED"/>
    <property type="match status" value="1"/>
</dbReference>
<dbReference type="InterPro" id="IPR043906">
    <property type="entry name" value="Gfo/Idh/MocA_OxRdtase_bact_C"/>
</dbReference>
<keyword evidence="4" id="KW-1185">Reference proteome</keyword>
<dbReference type="InterPro" id="IPR000683">
    <property type="entry name" value="Gfo/Idh/MocA-like_OxRdtase_N"/>
</dbReference>
<reference evidence="3" key="1">
    <citation type="submission" date="2023-05" db="EMBL/GenBank/DDBJ databases">
        <title>Anaerotaeda fermentans gen. nov., sp. nov., a novel anaerobic planctomycete of the new family within the order Sedimentisphaerales isolated from Taman Peninsula, Russia.</title>
        <authorList>
            <person name="Khomyakova M.A."/>
            <person name="Merkel A.Y."/>
            <person name="Slobodkin A.I."/>
        </authorList>
    </citation>
    <scope>NUCLEOTIDE SEQUENCE</scope>
    <source>
        <strain evidence="3">M17dextr</strain>
    </source>
</reference>
<dbReference type="SUPFAM" id="SSF51735">
    <property type="entry name" value="NAD(P)-binding Rossmann-fold domains"/>
    <property type="match status" value="1"/>
</dbReference>
<dbReference type="PROSITE" id="PS51318">
    <property type="entry name" value="TAT"/>
    <property type="match status" value="1"/>
</dbReference>
<dbReference type="InterPro" id="IPR006311">
    <property type="entry name" value="TAT_signal"/>
</dbReference>
<dbReference type="InterPro" id="IPR036291">
    <property type="entry name" value="NAD(P)-bd_dom_sf"/>
</dbReference>
<dbReference type="GO" id="GO:0000166">
    <property type="term" value="F:nucleotide binding"/>
    <property type="evidence" value="ECO:0007669"/>
    <property type="project" value="InterPro"/>
</dbReference>
<dbReference type="Proteomes" id="UP001431776">
    <property type="component" value="Unassembled WGS sequence"/>
</dbReference>